<dbReference type="AlphaFoldDB" id="A0A0E9U746"/>
<keyword evidence="1" id="KW-1133">Transmembrane helix</keyword>
<name>A0A0E9U746_ANGAN</name>
<accession>A0A0E9U746</accession>
<organism evidence="2">
    <name type="scientific">Anguilla anguilla</name>
    <name type="common">European freshwater eel</name>
    <name type="synonym">Muraena anguilla</name>
    <dbReference type="NCBI Taxonomy" id="7936"/>
    <lineage>
        <taxon>Eukaryota</taxon>
        <taxon>Metazoa</taxon>
        <taxon>Chordata</taxon>
        <taxon>Craniata</taxon>
        <taxon>Vertebrata</taxon>
        <taxon>Euteleostomi</taxon>
        <taxon>Actinopterygii</taxon>
        <taxon>Neopterygii</taxon>
        <taxon>Teleostei</taxon>
        <taxon>Anguilliformes</taxon>
        <taxon>Anguillidae</taxon>
        <taxon>Anguilla</taxon>
    </lineage>
</organism>
<sequence length="57" mass="7145">MAQYNNFSQSLYNEFFFLWVLYNYHSYINTLLMQLFQFHITLKKHRLHFVTSHHCTQ</sequence>
<evidence type="ECO:0000313" key="2">
    <source>
        <dbReference type="EMBL" id="JAH61676.1"/>
    </source>
</evidence>
<evidence type="ECO:0000256" key="1">
    <source>
        <dbReference type="SAM" id="Phobius"/>
    </source>
</evidence>
<proteinExistence type="predicted"/>
<feature type="transmembrane region" description="Helical" evidence="1">
    <location>
        <begin position="16"/>
        <end position="36"/>
    </location>
</feature>
<keyword evidence="1" id="KW-0472">Membrane</keyword>
<protein>
    <submittedName>
        <fullName evidence="2">Uncharacterized protein</fullName>
    </submittedName>
</protein>
<dbReference type="EMBL" id="GBXM01046901">
    <property type="protein sequence ID" value="JAH61676.1"/>
    <property type="molecule type" value="Transcribed_RNA"/>
</dbReference>
<reference evidence="2" key="1">
    <citation type="submission" date="2014-11" db="EMBL/GenBank/DDBJ databases">
        <authorList>
            <person name="Amaro Gonzalez C."/>
        </authorList>
    </citation>
    <scope>NUCLEOTIDE SEQUENCE</scope>
</reference>
<reference evidence="2" key="2">
    <citation type="journal article" date="2015" name="Fish Shellfish Immunol.">
        <title>Early steps in the European eel (Anguilla anguilla)-Vibrio vulnificus interaction in the gills: Role of the RtxA13 toxin.</title>
        <authorList>
            <person name="Callol A."/>
            <person name="Pajuelo D."/>
            <person name="Ebbesson L."/>
            <person name="Teles M."/>
            <person name="MacKenzie S."/>
            <person name="Amaro C."/>
        </authorList>
    </citation>
    <scope>NUCLEOTIDE SEQUENCE</scope>
</reference>
<keyword evidence="1" id="KW-0812">Transmembrane</keyword>